<dbReference type="RefSeq" id="WP_111634648.1">
    <property type="nucleotide sequence ID" value="NZ_QLLR01000017.1"/>
</dbReference>
<reference evidence="2 3" key="1">
    <citation type="submission" date="2018-06" db="EMBL/GenBank/DDBJ databases">
        <title>Genomic Encyclopedia of Archaeal and Bacterial Type Strains, Phase II (KMG-II): from individual species to whole genera.</title>
        <authorList>
            <person name="Goeker M."/>
        </authorList>
    </citation>
    <scope>NUCLEOTIDE SEQUENCE [LARGE SCALE GENOMIC DNA]</scope>
    <source>
        <strain evidence="2 3">DSM 14825</strain>
    </source>
</reference>
<dbReference type="OrthoDB" id="9123883at2"/>
<keyword evidence="1" id="KW-1133">Transmembrane helix</keyword>
<keyword evidence="1" id="KW-0812">Transmembrane</keyword>
<evidence type="ECO:0008006" key="4">
    <source>
        <dbReference type="Google" id="ProtNLM"/>
    </source>
</evidence>
<feature type="transmembrane region" description="Helical" evidence="1">
    <location>
        <begin position="12"/>
        <end position="30"/>
    </location>
</feature>
<feature type="transmembrane region" description="Helical" evidence="1">
    <location>
        <begin position="298"/>
        <end position="322"/>
    </location>
</feature>
<organism evidence="2 3">
    <name type="scientific">Pedobacter cryoconitis</name>
    <dbReference type="NCBI Taxonomy" id="188932"/>
    <lineage>
        <taxon>Bacteria</taxon>
        <taxon>Pseudomonadati</taxon>
        <taxon>Bacteroidota</taxon>
        <taxon>Sphingobacteriia</taxon>
        <taxon>Sphingobacteriales</taxon>
        <taxon>Sphingobacteriaceae</taxon>
        <taxon>Pedobacter</taxon>
    </lineage>
</organism>
<dbReference type="STRING" id="188932.AY601_3464"/>
<evidence type="ECO:0000256" key="1">
    <source>
        <dbReference type="SAM" id="Phobius"/>
    </source>
</evidence>
<feature type="transmembrane region" description="Helical" evidence="1">
    <location>
        <begin position="273"/>
        <end position="291"/>
    </location>
</feature>
<protein>
    <recommendedName>
        <fullName evidence="4">Glycosyltransferase RgtA/B/C/D-like domain-containing protein</fullName>
    </recommendedName>
</protein>
<feature type="transmembrane region" description="Helical" evidence="1">
    <location>
        <begin position="147"/>
        <end position="163"/>
    </location>
</feature>
<sequence>MNKILAGSPPFKNLDSLFVALIGFILLLTYTRHTGIGISPDSIVYVSVARNIHDYGALLDYTLKPVVDFPVFYPLFLSAASFFSGVDPVAAGPWLNALLFALVIFCTGHLIASFQEKSRFYKLVILLSIAISPAMFDVYAMFWSETLFILLSLLFLIAFRSYLKTRSIVDLLFCALIAAITCVTRYAGITVIATGLMLMVFDRTLEWRKKILHCCLFGFCSVTLLAANLIHNRMVAESLTGPRESGITSLGDNIFYYGKVVCWWLPALDEHPGAYMITAIFLFLIGCAVYLKRAWFSIAYATAENCFAAFFIVYTVFIIGVSTLSHFEQINNRFISPVFIPMLITITCWIPGLIARLPVLKRRIALVGAGLVLIAFQAHELVKLYGMYQEVKDYGIAGYTDDSWKNSQLSAFLRKHAAVLKPEYELYSNAAEAVYFNGGLRATSLPHWIEDHDIHDFFCKEGVYVIWFRAVEDPDLLNLAILRKRADVVKQYSFKDGEIYLVKPHIAP</sequence>
<dbReference type="Proteomes" id="UP000249754">
    <property type="component" value="Unassembled WGS sequence"/>
</dbReference>
<name>A0A327SLX4_9SPHI</name>
<feature type="transmembrane region" description="Helical" evidence="1">
    <location>
        <begin position="175"/>
        <end position="199"/>
    </location>
</feature>
<proteinExistence type="predicted"/>
<dbReference type="EMBL" id="QLLR01000017">
    <property type="protein sequence ID" value="RAJ28553.1"/>
    <property type="molecule type" value="Genomic_DNA"/>
</dbReference>
<gene>
    <name evidence="2" type="ORF">LY11_03204</name>
</gene>
<feature type="transmembrane region" description="Helical" evidence="1">
    <location>
        <begin position="334"/>
        <end position="354"/>
    </location>
</feature>
<keyword evidence="1" id="KW-0472">Membrane</keyword>
<feature type="transmembrane region" description="Helical" evidence="1">
    <location>
        <begin position="211"/>
        <end position="230"/>
    </location>
</feature>
<comment type="caution">
    <text evidence="2">The sequence shown here is derived from an EMBL/GenBank/DDBJ whole genome shotgun (WGS) entry which is preliminary data.</text>
</comment>
<feature type="transmembrane region" description="Helical" evidence="1">
    <location>
        <begin position="97"/>
        <end position="114"/>
    </location>
</feature>
<accession>A0A327SLX4</accession>
<evidence type="ECO:0000313" key="2">
    <source>
        <dbReference type="EMBL" id="RAJ28553.1"/>
    </source>
</evidence>
<evidence type="ECO:0000313" key="3">
    <source>
        <dbReference type="Proteomes" id="UP000249754"/>
    </source>
</evidence>
<dbReference type="AlphaFoldDB" id="A0A327SLX4"/>